<feature type="domain" description="ESPR" evidence="3">
    <location>
        <begin position="1"/>
        <end position="49"/>
    </location>
</feature>
<dbReference type="Pfam" id="PF05662">
    <property type="entry name" value="YadA_stalk"/>
    <property type="match status" value="4"/>
</dbReference>
<dbReference type="Pfam" id="PF13018">
    <property type="entry name" value="ESPR"/>
    <property type="match status" value="1"/>
</dbReference>
<dbReference type="Gene3D" id="1.20.5.170">
    <property type="match status" value="1"/>
</dbReference>
<protein>
    <submittedName>
        <fullName evidence="4">Trimeric autotransporter adhesin</fullName>
    </submittedName>
</protein>
<keyword evidence="5" id="KW-1185">Reference proteome</keyword>
<dbReference type="InterPro" id="IPR008635">
    <property type="entry name" value="Coiled_stalk_dom"/>
</dbReference>
<dbReference type="SUPFAM" id="SSF101967">
    <property type="entry name" value="Adhesin YadA, collagen-binding domain"/>
    <property type="match status" value="2"/>
</dbReference>
<feature type="domain" description="Trimeric autotransporter adhesin YadA-like stalk" evidence="2">
    <location>
        <begin position="258"/>
        <end position="302"/>
    </location>
</feature>
<evidence type="ECO:0000259" key="3">
    <source>
        <dbReference type="Pfam" id="PF13018"/>
    </source>
</evidence>
<feature type="domain" description="Trimeric autotransporter adhesin YadA-like stalk" evidence="2">
    <location>
        <begin position="895"/>
        <end position="919"/>
    </location>
</feature>
<organism evidence="4 5">
    <name type="scientific">Otariodibacter oris</name>
    <dbReference type="NCBI Taxonomy" id="1032623"/>
    <lineage>
        <taxon>Bacteria</taxon>
        <taxon>Pseudomonadati</taxon>
        <taxon>Pseudomonadota</taxon>
        <taxon>Gammaproteobacteria</taxon>
        <taxon>Pasteurellales</taxon>
        <taxon>Pasteurellaceae</taxon>
        <taxon>Otariodibacter</taxon>
    </lineage>
</organism>
<evidence type="ECO:0000256" key="1">
    <source>
        <dbReference type="SAM" id="MobiDB-lite"/>
    </source>
</evidence>
<proteinExistence type="predicted"/>
<evidence type="ECO:0000259" key="2">
    <source>
        <dbReference type="Pfam" id="PF05662"/>
    </source>
</evidence>
<feature type="domain" description="Trimeric autotransporter adhesin YadA-like stalk" evidence="2">
    <location>
        <begin position="772"/>
        <end position="806"/>
    </location>
</feature>
<dbReference type="InterPro" id="IPR024973">
    <property type="entry name" value="ESPR"/>
</dbReference>
<dbReference type="Proteomes" id="UP000280099">
    <property type="component" value="Unassembled WGS sequence"/>
</dbReference>
<dbReference type="Gene3D" id="2.150.10.10">
    <property type="entry name" value="Serralysin-like metalloprotease, C-terminal"/>
    <property type="match status" value="1"/>
</dbReference>
<feature type="region of interest" description="Disordered" evidence="1">
    <location>
        <begin position="427"/>
        <end position="476"/>
    </location>
</feature>
<sequence length="921" mass="94119">MNKIFRVIWNKSTQTWIAVSELAKGRVKSSSNNANSNVSLSLVSISLLASFPILSEYSYAARSISSVGANNVHIETNDFGKSNILIGNTAKIERTNYKGTDGSFLPNTAKYNVVIGENAVSPGRNNIVIGLNATAFGSKPRTGGDTDASRNQIAIGSNAFAAGTNSIAFGKDTFTNSEEGVAIGDSARTDAVGGTAIGTRARARYADSIALGSNSETNEAATKEGNIEVNGVTYNPANGEVEEVSYAVSVGSATIKRQIKNVAPGKIASDSTDAINGSQLYSITSKLQQGWKLGVNNETEANASSVDTQTNLVRVKEDTNIDVSRDGNDITIKTVDSPVFTSVNAGALTATTANFSGKIDANAGIDLHNQKITNLQNGTADKDAVNFSQLEGVKSIADNANNVANAANTTANDANSTANAANTTANTANNTANTANTTANTANNTANTANTTANTANNTANTANTTANTANSTANTANTTANTANSTANTANSTANNVKTLVGKGWNLTTAKTASGTNSGSDSNVKLGETVTVTAGNNIDVKLSDKNITIATSMNPTFTNVKATDVNTTTLSTTDTATIGGMLNAKGGLTVAPNQAVSMGNNPVHNVANGTADTDAVNLSQLNATKSNVVAGTNVHSVAETDNTNGGKTYTVNANGTTVSTEGTGLKLSTTPNDTTHTTDYKLGLSDATVQSLEQADSALQSWKAQVNGSDAKTLTKDVNTLNFVNGTNTVAENKNGSIAFSTAPEVSFDKVTVGSVTLDKTDGINAGNSVIQGVANGVEGTDAVNLNQLNATTSGLTDKGLDFTGNAGLDKTHRNLGQTLNITGTASTAGNYTSSNVKTVVSDGKVEIQIAEDPTFNNVTASNVDTGTLTTTGDATIGGKLTAQKGIDASNQTISHVAAATEESDATNLGQVKDLVSSSA</sequence>
<accession>A0A420XGF3</accession>
<dbReference type="RefSeq" id="WP_211327985.1">
    <property type="nucleotide sequence ID" value="NZ_RBJC01000007.1"/>
</dbReference>
<dbReference type="InterPro" id="IPR011049">
    <property type="entry name" value="Serralysin-like_metalloprot_C"/>
</dbReference>
<name>A0A420XGF3_9PAST</name>
<feature type="domain" description="Trimeric autotransporter adhesin YadA-like stalk" evidence="2">
    <location>
        <begin position="605"/>
        <end position="634"/>
    </location>
</feature>
<evidence type="ECO:0000313" key="5">
    <source>
        <dbReference type="Proteomes" id="UP000280099"/>
    </source>
</evidence>
<dbReference type="Gene3D" id="6.10.250.2120">
    <property type="match status" value="1"/>
</dbReference>
<dbReference type="AlphaFoldDB" id="A0A420XGF3"/>
<feature type="non-terminal residue" evidence="4">
    <location>
        <position position="921"/>
    </location>
</feature>
<dbReference type="Gene3D" id="6.10.250.2040">
    <property type="match status" value="1"/>
</dbReference>
<dbReference type="EMBL" id="RBJC01000007">
    <property type="protein sequence ID" value="RKR71744.1"/>
    <property type="molecule type" value="Genomic_DNA"/>
</dbReference>
<comment type="caution">
    <text evidence="4">The sequence shown here is derived from an EMBL/GenBank/DDBJ whole genome shotgun (WGS) entry which is preliminary data.</text>
</comment>
<reference evidence="4 5" key="1">
    <citation type="submission" date="2018-10" db="EMBL/GenBank/DDBJ databases">
        <title>Genomic Encyclopedia of Type Strains, Phase IV (KMG-IV): sequencing the most valuable type-strain genomes for metagenomic binning, comparative biology and taxonomic classification.</title>
        <authorList>
            <person name="Goeker M."/>
        </authorList>
    </citation>
    <scope>NUCLEOTIDE SEQUENCE [LARGE SCALE GENOMIC DNA]</scope>
    <source>
        <strain evidence="4 5">DSM 23800</strain>
    </source>
</reference>
<dbReference type="GO" id="GO:0019867">
    <property type="term" value="C:outer membrane"/>
    <property type="evidence" value="ECO:0007669"/>
    <property type="project" value="InterPro"/>
</dbReference>
<evidence type="ECO:0000313" key="4">
    <source>
        <dbReference type="EMBL" id="RKR71744.1"/>
    </source>
</evidence>
<gene>
    <name evidence="4" type="ORF">DES31_1480</name>
</gene>